<dbReference type="CDD" id="cd03214">
    <property type="entry name" value="ABC_Iron-Siderophores_B12_Hemin"/>
    <property type="match status" value="1"/>
</dbReference>
<dbReference type="FunFam" id="3.40.50.300:FF:000134">
    <property type="entry name" value="Iron-enterobactin ABC transporter ATP-binding protein"/>
    <property type="match status" value="1"/>
</dbReference>
<evidence type="ECO:0000256" key="4">
    <source>
        <dbReference type="ARBA" id="ARBA00022475"/>
    </source>
</evidence>
<protein>
    <submittedName>
        <fullName evidence="12">Fe(3+) dicitrate ABC transporter ATP-binding protein FecE</fullName>
    </submittedName>
</protein>
<evidence type="ECO:0000256" key="2">
    <source>
        <dbReference type="ARBA" id="ARBA00005417"/>
    </source>
</evidence>
<evidence type="ECO:0000256" key="1">
    <source>
        <dbReference type="ARBA" id="ARBA00004202"/>
    </source>
</evidence>
<comment type="caution">
    <text evidence="12">The sequence shown here is derived from an EMBL/GenBank/DDBJ whole genome shotgun (WGS) entry which is preliminary data.</text>
</comment>
<dbReference type="SMART" id="SM00382">
    <property type="entry name" value="AAA"/>
    <property type="match status" value="1"/>
</dbReference>
<keyword evidence="13" id="KW-1185">Reference proteome</keyword>
<feature type="domain" description="ABC transporter" evidence="11">
    <location>
        <begin position="4"/>
        <end position="239"/>
    </location>
</feature>
<dbReference type="InterPro" id="IPR003593">
    <property type="entry name" value="AAA+_ATPase"/>
</dbReference>
<evidence type="ECO:0000256" key="9">
    <source>
        <dbReference type="ARBA" id="ARBA00023065"/>
    </source>
</evidence>
<dbReference type="AlphaFoldDB" id="A0A839IM67"/>
<evidence type="ECO:0000256" key="3">
    <source>
        <dbReference type="ARBA" id="ARBA00022448"/>
    </source>
</evidence>
<dbReference type="Pfam" id="PF00005">
    <property type="entry name" value="ABC_tran"/>
    <property type="match status" value="1"/>
</dbReference>
<evidence type="ECO:0000313" key="13">
    <source>
        <dbReference type="Proteomes" id="UP000565262"/>
    </source>
</evidence>
<keyword evidence="6" id="KW-0547">Nucleotide-binding</keyword>
<dbReference type="PANTHER" id="PTHR42771:SF12">
    <property type="entry name" value="FE(3+) DICITRATE TRANSPORT ATP-BINDING PROTEIN FECE-RELATED"/>
    <property type="match status" value="1"/>
</dbReference>
<evidence type="ECO:0000259" key="11">
    <source>
        <dbReference type="PROSITE" id="PS50893"/>
    </source>
</evidence>
<keyword evidence="7 12" id="KW-0067">ATP-binding</keyword>
<keyword evidence="3" id="KW-0813">Transport</keyword>
<dbReference type="PANTHER" id="PTHR42771">
    <property type="entry name" value="IRON(3+)-HYDROXAMATE IMPORT ATP-BINDING PROTEIN FHUC"/>
    <property type="match status" value="1"/>
</dbReference>
<evidence type="ECO:0000256" key="7">
    <source>
        <dbReference type="ARBA" id="ARBA00022840"/>
    </source>
</evidence>
<dbReference type="NCBIfam" id="NF008409">
    <property type="entry name" value="PRK11231.1"/>
    <property type="match status" value="1"/>
</dbReference>
<dbReference type="PROSITE" id="PS00211">
    <property type="entry name" value="ABC_TRANSPORTER_1"/>
    <property type="match status" value="1"/>
</dbReference>
<dbReference type="InterPro" id="IPR017871">
    <property type="entry name" value="ABC_transporter-like_CS"/>
</dbReference>
<accession>A0A839IM67</accession>
<dbReference type="EMBL" id="JACJFM010000002">
    <property type="protein sequence ID" value="MBB1485416.1"/>
    <property type="molecule type" value="Genomic_DNA"/>
</dbReference>
<comment type="similarity">
    <text evidence="2">Belongs to the ABC transporter superfamily.</text>
</comment>
<dbReference type="InterPro" id="IPR003439">
    <property type="entry name" value="ABC_transporter-like_ATP-bd"/>
</dbReference>
<keyword evidence="4" id="KW-1003">Cell membrane</keyword>
<keyword evidence="10" id="KW-0472">Membrane</keyword>
<dbReference type="PROSITE" id="PS50893">
    <property type="entry name" value="ABC_TRANSPORTER_2"/>
    <property type="match status" value="1"/>
</dbReference>
<dbReference type="Gene3D" id="3.40.50.300">
    <property type="entry name" value="P-loop containing nucleotide triphosphate hydrolases"/>
    <property type="match status" value="1"/>
</dbReference>
<dbReference type="SUPFAM" id="SSF52540">
    <property type="entry name" value="P-loop containing nucleoside triphosphate hydrolases"/>
    <property type="match status" value="1"/>
</dbReference>
<keyword evidence="8" id="KW-0408">Iron</keyword>
<keyword evidence="9" id="KW-0406">Ion transport</keyword>
<dbReference type="GO" id="GO:0006826">
    <property type="term" value="P:iron ion transport"/>
    <property type="evidence" value="ECO:0007669"/>
    <property type="project" value="UniProtKB-KW"/>
</dbReference>
<evidence type="ECO:0000256" key="8">
    <source>
        <dbReference type="ARBA" id="ARBA00023004"/>
    </source>
</evidence>
<dbReference type="RefSeq" id="WP_182807198.1">
    <property type="nucleotide sequence ID" value="NZ_JACJFM010000002.1"/>
</dbReference>
<dbReference type="GO" id="GO:0005524">
    <property type="term" value="F:ATP binding"/>
    <property type="evidence" value="ECO:0007669"/>
    <property type="project" value="UniProtKB-KW"/>
</dbReference>
<evidence type="ECO:0000313" key="12">
    <source>
        <dbReference type="EMBL" id="MBB1485416.1"/>
    </source>
</evidence>
<keyword evidence="5" id="KW-0410">Iron transport</keyword>
<sequence>MAYLSIENLTVSYGEKVILKELNLQITEGKITALIGPNGCGKSTLLKTVARILTPKQGKVLLQGEDLHKQDTRRVARQLALLPQAPVTPDGVTIRDLVGYGRAPWGSRWGRLSDDDRQIVQQSLEQVGLEELAELPATDLSGGQRQRAWIAMILAQKTDLVLLDEPTTWLDIAHQIELLKLMRELNQEGKTIVVVLHDLNQACRYCDELVVLKQGALQRQGSPEQVLTQQLVQSVFELDAQIHPDPVAGTPTLVAV</sequence>
<reference evidence="12 13" key="1">
    <citation type="submission" date="2020-08" db="EMBL/GenBank/DDBJ databases">
        <title>Oceanospirillum sp. nov. isolated from marine sediment.</title>
        <authorList>
            <person name="Ji X."/>
        </authorList>
    </citation>
    <scope>NUCLEOTIDE SEQUENCE [LARGE SCALE GENOMIC DNA]</scope>
    <source>
        <strain evidence="12 13">D5</strain>
    </source>
</reference>
<name>A0A839IM67_9GAMM</name>
<dbReference type="GO" id="GO:0016887">
    <property type="term" value="F:ATP hydrolysis activity"/>
    <property type="evidence" value="ECO:0007669"/>
    <property type="project" value="InterPro"/>
</dbReference>
<comment type="subcellular location">
    <subcellularLocation>
        <location evidence="1">Cell membrane</location>
        <topology evidence="1">Peripheral membrane protein</topology>
    </subcellularLocation>
</comment>
<evidence type="ECO:0000256" key="6">
    <source>
        <dbReference type="ARBA" id="ARBA00022741"/>
    </source>
</evidence>
<dbReference type="GO" id="GO:0005886">
    <property type="term" value="C:plasma membrane"/>
    <property type="evidence" value="ECO:0007669"/>
    <property type="project" value="UniProtKB-SubCell"/>
</dbReference>
<gene>
    <name evidence="12" type="primary">fecE</name>
    <name evidence="12" type="ORF">H4O21_02180</name>
</gene>
<organism evidence="12 13">
    <name type="scientific">Oceanospirillum sediminis</name>
    <dbReference type="NCBI Taxonomy" id="2760088"/>
    <lineage>
        <taxon>Bacteria</taxon>
        <taxon>Pseudomonadati</taxon>
        <taxon>Pseudomonadota</taxon>
        <taxon>Gammaproteobacteria</taxon>
        <taxon>Oceanospirillales</taxon>
        <taxon>Oceanospirillaceae</taxon>
        <taxon>Oceanospirillum</taxon>
    </lineage>
</organism>
<dbReference type="Proteomes" id="UP000565262">
    <property type="component" value="Unassembled WGS sequence"/>
</dbReference>
<evidence type="ECO:0000256" key="10">
    <source>
        <dbReference type="ARBA" id="ARBA00023136"/>
    </source>
</evidence>
<dbReference type="InterPro" id="IPR027417">
    <property type="entry name" value="P-loop_NTPase"/>
</dbReference>
<evidence type="ECO:0000256" key="5">
    <source>
        <dbReference type="ARBA" id="ARBA00022496"/>
    </source>
</evidence>
<proteinExistence type="inferred from homology"/>
<dbReference type="InterPro" id="IPR051535">
    <property type="entry name" value="Siderophore_ABC-ATPase"/>
</dbReference>